<proteinExistence type="predicted"/>
<dbReference type="GO" id="GO:0003677">
    <property type="term" value="F:DNA binding"/>
    <property type="evidence" value="ECO:0007669"/>
    <property type="project" value="TreeGrafter"/>
</dbReference>
<keyword evidence="5" id="KW-0347">Helicase</keyword>
<keyword evidence="1" id="KW-0547">Nucleotide-binding</keyword>
<dbReference type="InterPro" id="IPR001650">
    <property type="entry name" value="Helicase_C-like"/>
</dbReference>
<keyword evidence="5" id="KW-0378">Hydrolase</keyword>
<dbReference type="SMART" id="SM00487">
    <property type="entry name" value="DEXDc"/>
    <property type="match status" value="1"/>
</dbReference>
<dbReference type="RefSeq" id="WP_184578257.1">
    <property type="nucleotide sequence ID" value="NZ_JACHJT010000001.1"/>
</dbReference>
<feature type="domain" description="Helicase ATP-binding" evidence="3">
    <location>
        <begin position="35"/>
        <end position="214"/>
    </location>
</feature>
<name>A0A7W7RHR2_9ACTN</name>
<dbReference type="PROSITE" id="PS51192">
    <property type="entry name" value="HELICASE_ATP_BIND_1"/>
    <property type="match status" value="1"/>
</dbReference>
<dbReference type="PROSITE" id="PS51194">
    <property type="entry name" value="HELICASE_CTER"/>
    <property type="match status" value="1"/>
</dbReference>
<reference evidence="5 6" key="1">
    <citation type="submission" date="2020-08" db="EMBL/GenBank/DDBJ databases">
        <title>Sequencing the genomes of 1000 actinobacteria strains.</title>
        <authorList>
            <person name="Klenk H.-P."/>
        </authorList>
    </citation>
    <scope>NUCLEOTIDE SEQUENCE [LARGE SCALE GENOMIC DNA]</scope>
    <source>
        <strain evidence="5 6">DSM 102030</strain>
    </source>
</reference>
<protein>
    <submittedName>
        <fullName evidence="5">ATP-dependent Lhr-like helicase</fullName>
        <ecNumber evidence="5">3.6.4.-</ecNumber>
    </submittedName>
</protein>
<feature type="domain" description="Helicase C-terminal" evidence="4">
    <location>
        <begin position="249"/>
        <end position="398"/>
    </location>
</feature>
<dbReference type="Pfam" id="PF00271">
    <property type="entry name" value="Helicase_C"/>
    <property type="match status" value="1"/>
</dbReference>
<dbReference type="EMBL" id="JACHJT010000001">
    <property type="protein sequence ID" value="MBB4931691.1"/>
    <property type="molecule type" value="Genomic_DNA"/>
</dbReference>
<dbReference type="InterPro" id="IPR011545">
    <property type="entry name" value="DEAD/DEAH_box_helicase_dom"/>
</dbReference>
<dbReference type="SMART" id="SM00490">
    <property type="entry name" value="HELICc"/>
    <property type="match status" value="1"/>
</dbReference>
<evidence type="ECO:0000259" key="3">
    <source>
        <dbReference type="PROSITE" id="PS51192"/>
    </source>
</evidence>
<dbReference type="PANTHER" id="PTHR47962:SF5">
    <property type="entry name" value="ATP-DEPENDENT HELICASE LHR-RELATED"/>
    <property type="match status" value="1"/>
</dbReference>
<dbReference type="Pfam" id="PF00270">
    <property type="entry name" value="DEAD"/>
    <property type="match status" value="1"/>
</dbReference>
<dbReference type="InterPro" id="IPR052511">
    <property type="entry name" value="ATP-dep_Helicase"/>
</dbReference>
<dbReference type="EC" id="3.6.4.-" evidence="5"/>
<keyword evidence="2" id="KW-0067">ATP-binding</keyword>
<dbReference type="GO" id="GO:0004386">
    <property type="term" value="F:helicase activity"/>
    <property type="evidence" value="ECO:0007669"/>
    <property type="project" value="UniProtKB-KW"/>
</dbReference>
<dbReference type="GO" id="GO:0016887">
    <property type="term" value="F:ATP hydrolysis activity"/>
    <property type="evidence" value="ECO:0007669"/>
    <property type="project" value="TreeGrafter"/>
</dbReference>
<dbReference type="Gene3D" id="3.40.50.300">
    <property type="entry name" value="P-loop containing nucleotide triphosphate hydrolases"/>
    <property type="match status" value="2"/>
</dbReference>
<dbReference type="PANTHER" id="PTHR47962">
    <property type="entry name" value="ATP-DEPENDENT HELICASE LHR-RELATED-RELATED"/>
    <property type="match status" value="1"/>
</dbReference>
<dbReference type="InterPro" id="IPR014001">
    <property type="entry name" value="Helicase_ATP-bd"/>
</dbReference>
<evidence type="ECO:0000256" key="2">
    <source>
        <dbReference type="ARBA" id="ARBA00022840"/>
    </source>
</evidence>
<gene>
    <name evidence="5" type="ORF">F4561_002511</name>
</gene>
<dbReference type="InterPro" id="IPR027417">
    <property type="entry name" value="P-loop_NTPase"/>
</dbReference>
<dbReference type="AlphaFoldDB" id="A0A7W7RHR2"/>
<evidence type="ECO:0000259" key="4">
    <source>
        <dbReference type="PROSITE" id="PS51194"/>
    </source>
</evidence>
<evidence type="ECO:0000313" key="6">
    <source>
        <dbReference type="Proteomes" id="UP000523007"/>
    </source>
</evidence>
<sequence>MTGPSTLDLLHPTLAHHVVNTLGWPGLRPLQREALAPLVDGQDAVLLAPTAGGKTEAAVFPLLSAMAAGGWSGVSLIYVCPIKALLNNLLPRLQSYAGWMGRSVGLWHGDIGTAARGRILRDRPDVLLTTPESLEGMLVSTKADHRELFAGVRAVVVDEVHAFAGDDRGWHLLAVLERLTRLRGQPIQRVGLSATVGNPGELLAWLQGSGAGERPGRVIAPEAGLTGTAAPSEPPPGEVELDYVGSLDNAARVIAALHTGEKRLVFCDSRQAVEQLGAALRSRGVTTFLSHASLSVDERRRAEQAFSEARDCVIVATSTLELGIDVGDLDRVIQINAPATVASFLQRIGRTGRRSGGQRNCLFLALDETGLLRAAGLLHLWGRHWVEPVVPTAEPRHIIAQQLLALCLQESQVGEHLWKEWWPGLEPFERGDPIVAHLLREGFVQRDGGMLMIGPEAERRFGWRHFMELTSVFTAPPEFVVLHGRTEIGRANPALLCARENDEGPRRLLLAGRGWAVTGVDWKRQRCFVEPAEDGGGKARWDSADRTGASFALSRAVRAVLVGADPPVRFTRRAVGALATARERHQEHVWSAGSVISRAAGDVRWWTWAGTRANLTLRATLAGLVAPGQQVHDSYLRLREDVDPAAWAAARDGATDRIALPDVSEKALEGLKFTAALPPHLAARTLAARLADVEGARTLLGEPTRFVAG</sequence>
<organism evidence="5 6">
    <name type="scientific">Lipingzhangella halophila</name>
    <dbReference type="NCBI Taxonomy" id="1783352"/>
    <lineage>
        <taxon>Bacteria</taxon>
        <taxon>Bacillati</taxon>
        <taxon>Actinomycetota</taxon>
        <taxon>Actinomycetes</taxon>
        <taxon>Streptosporangiales</taxon>
        <taxon>Nocardiopsidaceae</taxon>
        <taxon>Lipingzhangella</taxon>
    </lineage>
</organism>
<evidence type="ECO:0000256" key="1">
    <source>
        <dbReference type="ARBA" id="ARBA00022741"/>
    </source>
</evidence>
<comment type="caution">
    <text evidence="5">The sequence shown here is derived from an EMBL/GenBank/DDBJ whole genome shotgun (WGS) entry which is preliminary data.</text>
</comment>
<dbReference type="SUPFAM" id="SSF52540">
    <property type="entry name" value="P-loop containing nucleoside triphosphate hydrolases"/>
    <property type="match status" value="1"/>
</dbReference>
<accession>A0A7W7RHR2</accession>
<dbReference type="Proteomes" id="UP000523007">
    <property type="component" value="Unassembled WGS sequence"/>
</dbReference>
<evidence type="ECO:0000313" key="5">
    <source>
        <dbReference type="EMBL" id="MBB4931691.1"/>
    </source>
</evidence>
<keyword evidence="6" id="KW-1185">Reference proteome</keyword>
<dbReference type="GO" id="GO:0005524">
    <property type="term" value="F:ATP binding"/>
    <property type="evidence" value="ECO:0007669"/>
    <property type="project" value="UniProtKB-KW"/>
</dbReference>